<gene>
    <name evidence="2" type="ORF">O3P16_04490</name>
</gene>
<evidence type="ECO:0000313" key="2">
    <source>
        <dbReference type="EMBL" id="MDA3614052.1"/>
    </source>
</evidence>
<protein>
    <submittedName>
        <fullName evidence="2">Uncharacterized protein</fullName>
    </submittedName>
</protein>
<reference evidence="2 3" key="1">
    <citation type="submission" date="2022-12" db="EMBL/GenBank/DDBJ databases">
        <title>Chitinophagaceae gen. sp. nov., a new member of the family Chitinophagaceae, isolated from soil in a chemical factory.</title>
        <authorList>
            <person name="Ke Z."/>
        </authorList>
    </citation>
    <scope>NUCLEOTIDE SEQUENCE [LARGE SCALE GENOMIC DNA]</scope>
    <source>
        <strain evidence="2 3">LY-5</strain>
    </source>
</reference>
<sequence>MKIILTALFLVMSSGLFAQFTDLKGIAFYSNKYETEEGKEGTCNEYYSFSFTDKVLSHLVLTDKSEYSDNQFYKITKFESKYIKETEKTVFTIEALSGISGNTYTYVITIYNSGKGNVKRNNSIFLGSFYNLKTYLQQ</sequence>
<dbReference type="EMBL" id="JAQGEF010000004">
    <property type="protein sequence ID" value="MDA3614052.1"/>
    <property type="molecule type" value="Genomic_DNA"/>
</dbReference>
<evidence type="ECO:0000313" key="3">
    <source>
        <dbReference type="Proteomes" id="UP001210231"/>
    </source>
</evidence>
<comment type="caution">
    <text evidence="2">The sequence shown here is derived from an EMBL/GenBank/DDBJ whole genome shotgun (WGS) entry which is preliminary data.</text>
</comment>
<keyword evidence="1" id="KW-0732">Signal</keyword>
<dbReference type="Proteomes" id="UP001210231">
    <property type="component" value="Unassembled WGS sequence"/>
</dbReference>
<proteinExistence type="predicted"/>
<keyword evidence="3" id="KW-1185">Reference proteome</keyword>
<dbReference type="RefSeq" id="WP_407030380.1">
    <property type="nucleotide sequence ID" value="NZ_JAQGEF010000004.1"/>
</dbReference>
<accession>A0ABT4UI88</accession>
<feature type="chain" id="PRO_5046782460" evidence="1">
    <location>
        <begin position="19"/>
        <end position="138"/>
    </location>
</feature>
<organism evidence="2 3">
    <name type="scientific">Polluticaenibacter yanchengensis</name>
    <dbReference type="NCBI Taxonomy" id="3014562"/>
    <lineage>
        <taxon>Bacteria</taxon>
        <taxon>Pseudomonadati</taxon>
        <taxon>Bacteroidota</taxon>
        <taxon>Chitinophagia</taxon>
        <taxon>Chitinophagales</taxon>
        <taxon>Chitinophagaceae</taxon>
        <taxon>Polluticaenibacter</taxon>
    </lineage>
</organism>
<evidence type="ECO:0000256" key="1">
    <source>
        <dbReference type="SAM" id="SignalP"/>
    </source>
</evidence>
<feature type="signal peptide" evidence="1">
    <location>
        <begin position="1"/>
        <end position="18"/>
    </location>
</feature>
<name>A0ABT4UI88_9BACT</name>